<keyword evidence="2" id="KW-1227">Viral tail protein</keyword>
<name>A0A6J5LA39_9CAUD</name>
<dbReference type="Pfam" id="PF13884">
    <property type="entry name" value="Peptidase_S74"/>
    <property type="match status" value="1"/>
</dbReference>
<evidence type="ECO:0000256" key="2">
    <source>
        <dbReference type="ARBA" id="ARBA00022732"/>
    </source>
</evidence>
<sequence>MANNVFQVKRTSTSGRTPNTTSSGNSQYINAGELALNMTDQVLYTSDGTNLITVGSNVANQRVGNLTISAITANGSYGSPGQALTTNGSSVYWSSINTNAASSYVWTNTHLFSANVTLTTVVANNSTGTTGQALTTNGTSVYWSTIVGTNTAAAYVWSNTHTFNANLTIGTASVIANGTQGNIGQVLTSNGSGVYWGTGGGGGGGYLIARQIYTANGSQNTFTVATGYSANNLDVYLNGVKLQNGVEANTLNGYTFTILGSNPVNGSIIEVVGMTSVPAAPYTFTTGMSVDISNNVTINAAYIATITANNAAYLGGTAASGYQTTAGLSANVATLTANNAAYLGGTAAASYALLSGASFTGTVNATAHTIGTTWVANASGVYMSMPLTANGGTGTAGQLLYSNGAIGAPYWAAAPANYTISTGLINTTGTITVNAAYIATIAANNASYLGGTAAASYQLNSTLNANIAGYLPTYTGVVNAASLTTGATGLGAGGLIANVTTLFIGNNTVNAVVSTSGVTVGSFWVTNSTGAYTTGTVNSASHTVGTSFIANSTGVYSGVSNASSYTTTGAANVGSLNVSGNAAITGSMTISGNLTISGNSVSIGANNLVVQDAVISLHTYANLVPWTVNDGKVVGVAFHYFDTADKQGLLSVTQSNGVLTYYSTSTDASAGDPTGTTLGTIQANTFYVGNSTVYAIVNSTVYNGSANNASYLGGVAAASYAPLAYPVFYSSSTTAASLTWGASSGQIIRNENSEFALGLLNTTPYPLYIQGRTSLNAARDIVMQPVGGNIGIGTTSPAYKLDVNGDIRTSGSVTIGTGGTYTSGSIYSDANWGMLFRAKVSGAIGADFAWKSTSDANEWMRISNTGNVGIGTIAPGYKLQVTGGTIYQNQADATMARLGLKNTNREWTFSNYGTSYAPNGSLNIADETAGAVRFRIDTDGSITHFISTKSPIYYDSDNTAYYLNATGASQWGGHTFLQSNTVSSALFSTPAYGVSQGDNRTHFGYWDGTNNVNYIRGAGTYFPANIQAPIFYDIEDTAYYVNPNSTSLVYTLRAANVLQTGAVNQININGDQIWRPDAGTVYLQYSSAGNISLNNGGGYTTGVTSIRSPIFYDSDNTAYYVNPNSSSVMSWVQADNWFRPVGQTGLYSQSYGHHLYAQSGGQYWAVSSTGSSGGFQFRTAYETAIRGYVYWDGTDNFGLLQSGGGWILRTWNSGVELYGSARSPIFYDSNDTGYYCDPNSYSSMYSMRLWGNEFYIRGGSPTIHFQDTDQCSAALHNNSNLFYILRGGVDDTGWSTVGSGNWPMVVNLTNNDVTWGGNLSAIYNIVAYASDRRLKENIVKIDNAIDKIMKIRGVTFDWKDKVGEIGFEPETKYNDLGVIAQEIQEVLPQAVKPAPFDQWVPDPNESYSDEYLNEMMGTSKSGENYLTVQLEKIVPLLIEGIKEQQEQIERQQKQIDDLINMLKR</sequence>
<dbReference type="PROSITE" id="PS51688">
    <property type="entry name" value="ICA"/>
    <property type="match status" value="1"/>
</dbReference>
<dbReference type="GO" id="GO:0098015">
    <property type="term" value="C:virus tail"/>
    <property type="evidence" value="ECO:0007669"/>
    <property type="project" value="UniProtKB-KW"/>
</dbReference>
<feature type="domain" description="Peptidase S74" evidence="4">
    <location>
        <begin position="1330"/>
        <end position="1455"/>
    </location>
</feature>
<dbReference type="InterPro" id="IPR036388">
    <property type="entry name" value="WH-like_DNA-bd_sf"/>
</dbReference>
<proteinExistence type="predicted"/>
<gene>
    <name evidence="5" type="ORF">UFOVP132_91</name>
</gene>
<evidence type="ECO:0000256" key="1">
    <source>
        <dbReference type="ARBA" id="ARBA00004328"/>
    </source>
</evidence>
<evidence type="ECO:0000259" key="4">
    <source>
        <dbReference type="PROSITE" id="PS51688"/>
    </source>
</evidence>
<keyword evidence="2" id="KW-0946">Virion</keyword>
<feature type="region of interest" description="Disordered" evidence="3">
    <location>
        <begin position="1"/>
        <end position="26"/>
    </location>
</feature>
<evidence type="ECO:0000313" key="5">
    <source>
        <dbReference type="EMBL" id="CAB4131448.1"/>
    </source>
</evidence>
<dbReference type="InterPro" id="IPR030392">
    <property type="entry name" value="S74_ICA"/>
</dbReference>
<comment type="subcellular location">
    <subcellularLocation>
        <location evidence="1">Virion</location>
    </subcellularLocation>
</comment>
<dbReference type="Gene3D" id="1.10.10.10">
    <property type="entry name" value="Winged helix-like DNA-binding domain superfamily/Winged helix DNA-binding domain"/>
    <property type="match status" value="1"/>
</dbReference>
<protein>
    <submittedName>
        <fullName evidence="5">Intramolecular chaperone auto-processing domain containing protein</fullName>
    </submittedName>
</protein>
<dbReference type="EMBL" id="LR796247">
    <property type="protein sequence ID" value="CAB4131448.1"/>
    <property type="molecule type" value="Genomic_DNA"/>
</dbReference>
<reference evidence="5" key="1">
    <citation type="submission" date="2020-04" db="EMBL/GenBank/DDBJ databases">
        <authorList>
            <person name="Chiriac C."/>
            <person name="Salcher M."/>
            <person name="Ghai R."/>
            <person name="Kavagutti S V."/>
        </authorList>
    </citation>
    <scope>NUCLEOTIDE SEQUENCE</scope>
</reference>
<evidence type="ECO:0000256" key="3">
    <source>
        <dbReference type="SAM" id="MobiDB-lite"/>
    </source>
</evidence>
<organism evidence="5">
    <name type="scientific">uncultured Caudovirales phage</name>
    <dbReference type="NCBI Taxonomy" id="2100421"/>
    <lineage>
        <taxon>Viruses</taxon>
        <taxon>Duplodnaviria</taxon>
        <taxon>Heunggongvirae</taxon>
        <taxon>Uroviricota</taxon>
        <taxon>Caudoviricetes</taxon>
        <taxon>Peduoviridae</taxon>
        <taxon>Maltschvirus</taxon>
        <taxon>Maltschvirus maltsch</taxon>
    </lineage>
</organism>
<accession>A0A6J5LA39</accession>